<sequence length="97" mass="11012">MEIKIKKVDLPEKKIIQVSKSPKILVYFDGKNYYPFGGICPHAKWPLELGNVSKNSLTCAGHSWEFDVTNGKCTSNPGRDLHTFQVIERFDEISIIT</sequence>
<keyword evidence="4" id="KW-0411">Iron-sulfur</keyword>
<keyword evidence="3" id="KW-0408">Iron</keyword>
<dbReference type="InterPro" id="IPR036922">
    <property type="entry name" value="Rieske_2Fe-2S_sf"/>
</dbReference>
<accession>A0A7K4MKD7</accession>
<evidence type="ECO:0000256" key="1">
    <source>
        <dbReference type="ARBA" id="ARBA00022714"/>
    </source>
</evidence>
<dbReference type="Gene3D" id="2.102.10.10">
    <property type="entry name" value="Rieske [2Fe-2S] iron-sulphur domain"/>
    <property type="match status" value="1"/>
</dbReference>
<organism evidence="7 8">
    <name type="scientific">Marine Group I thaumarchaeote</name>
    <dbReference type="NCBI Taxonomy" id="2511932"/>
    <lineage>
        <taxon>Archaea</taxon>
        <taxon>Nitrososphaerota</taxon>
        <taxon>Marine Group I</taxon>
    </lineage>
</organism>
<dbReference type="AlphaFoldDB" id="A0A7K4MKD7"/>
<keyword evidence="2" id="KW-0479">Metal-binding</keyword>
<feature type="domain" description="Rieske" evidence="6">
    <location>
        <begin position="2"/>
        <end position="95"/>
    </location>
</feature>
<evidence type="ECO:0000259" key="6">
    <source>
        <dbReference type="PROSITE" id="PS51296"/>
    </source>
</evidence>
<dbReference type="InterPro" id="IPR017941">
    <property type="entry name" value="Rieske_2Fe-2S"/>
</dbReference>
<dbReference type="GO" id="GO:0051537">
    <property type="term" value="F:2 iron, 2 sulfur cluster binding"/>
    <property type="evidence" value="ECO:0007669"/>
    <property type="project" value="UniProtKB-KW"/>
</dbReference>
<name>A0A7K4MKD7_9ARCH</name>
<evidence type="ECO:0000256" key="5">
    <source>
        <dbReference type="ARBA" id="ARBA00034078"/>
    </source>
</evidence>
<dbReference type="GO" id="GO:0046872">
    <property type="term" value="F:metal ion binding"/>
    <property type="evidence" value="ECO:0007669"/>
    <property type="project" value="UniProtKB-KW"/>
</dbReference>
<protein>
    <submittedName>
        <fullName evidence="7">Rieske 2Fe-2S domain-containing protein</fullName>
    </submittedName>
</protein>
<dbReference type="PANTHER" id="PTHR21496">
    <property type="entry name" value="FERREDOXIN-RELATED"/>
    <property type="match status" value="1"/>
</dbReference>
<comment type="caution">
    <text evidence="7">The sequence shown here is derived from an EMBL/GenBank/DDBJ whole genome shotgun (WGS) entry which is preliminary data.</text>
</comment>
<evidence type="ECO:0000256" key="2">
    <source>
        <dbReference type="ARBA" id="ARBA00022723"/>
    </source>
</evidence>
<dbReference type="EMBL" id="JACATK010000005">
    <property type="protein sequence ID" value="NWJ29674.1"/>
    <property type="molecule type" value="Genomic_DNA"/>
</dbReference>
<reference evidence="7 8" key="1">
    <citation type="journal article" date="2019" name="Environ. Microbiol.">
        <title>Genomics insights into ecotype formation of ammonia-oxidizing archaea in the deep ocean.</title>
        <authorList>
            <person name="Wang Y."/>
            <person name="Huang J.M."/>
            <person name="Cui G.J."/>
            <person name="Nunoura T."/>
            <person name="Takaki Y."/>
            <person name="Li W.L."/>
            <person name="Li J."/>
            <person name="Gao Z.M."/>
            <person name="Takai K."/>
            <person name="Zhang A.Q."/>
            <person name="Stepanauskas R."/>
        </authorList>
    </citation>
    <scope>NUCLEOTIDE SEQUENCE [LARGE SCALE GENOMIC DNA]</scope>
    <source>
        <strain evidence="7 8">C4</strain>
    </source>
</reference>
<proteinExistence type="predicted"/>
<dbReference type="Pfam" id="PF00355">
    <property type="entry name" value="Rieske"/>
    <property type="match status" value="1"/>
</dbReference>
<keyword evidence="1" id="KW-0001">2Fe-2S</keyword>
<evidence type="ECO:0000256" key="4">
    <source>
        <dbReference type="ARBA" id="ARBA00023014"/>
    </source>
</evidence>
<dbReference type="PANTHER" id="PTHR21496:SF0">
    <property type="entry name" value="RIESKE DOMAIN-CONTAINING PROTEIN"/>
    <property type="match status" value="1"/>
</dbReference>
<comment type="cofactor">
    <cofactor evidence="5">
        <name>[2Fe-2S] cluster</name>
        <dbReference type="ChEBI" id="CHEBI:190135"/>
    </cofactor>
</comment>
<dbReference type="CDD" id="cd03467">
    <property type="entry name" value="Rieske"/>
    <property type="match status" value="1"/>
</dbReference>
<evidence type="ECO:0000313" key="8">
    <source>
        <dbReference type="Proteomes" id="UP000568446"/>
    </source>
</evidence>
<dbReference type="PROSITE" id="PS51296">
    <property type="entry name" value="RIESKE"/>
    <property type="match status" value="1"/>
</dbReference>
<gene>
    <name evidence="7" type="ORF">HX850_01975</name>
</gene>
<dbReference type="Proteomes" id="UP000568446">
    <property type="component" value="Unassembled WGS sequence"/>
</dbReference>
<dbReference type="SUPFAM" id="SSF50022">
    <property type="entry name" value="ISP domain"/>
    <property type="match status" value="1"/>
</dbReference>
<evidence type="ECO:0000313" key="7">
    <source>
        <dbReference type="EMBL" id="NWJ29674.1"/>
    </source>
</evidence>
<evidence type="ECO:0000256" key="3">
    <source>
        <dbReference type="ARBA" id="ARBA00023004"/>
    </source>
</evidence>